<accession>A0A812U491</accession>
<evidence type="ECO:0000313" key="1">
    <source>
        <dbReference type="EMBL" id="CAE7562933.1"/>
    </source>
</evidence>
<gene>
    <name evidence="1" type="ORF">SNAT2548_LOCUS31807</name>
</gene>
<sequence length="660" mass="71956">MGSPLAIQKSLEGAQDVGLEKFKEAFDSIIGLLDEILAQNDDAPVQVCVQLQGKMTREQVLDTIWAEGQGKPISICHINLAAAHGSRRRVTRPISADSLISEDEATETGVAGTSVYARRKGSHDPKLAVAASADCMSSLKFEGTVDDQCEYARLFALGPIGATTGNPFGAERTMEQLAALSTLQAIAASWLPQKYMGDGTKISAELKRMLDETNYAELIENAAAALGGGFSERASTYFVRGLGRDDKLERFVVPVAPEEARVRIVEKVQEMERALIMEINGRRATLMDQLGDAKKEAEVKRQLLERFDDAAAKGTKKGKDPVVWNNRPKGDYRRDAEKALGVVQSIEAMIESLYDQEPTEEWRESAAERLKNENYAAGMTWLVEHDAKVSEGLEDGESATAGSDLPRDFLGHTLGYYAGCAYGIDMQGEWDTLGRLYAAVYSRMVANGRVSADIQQIRACSRAVAARWGLLGTADEVASTIGAVDACWLPYAPSLDNIVAGSYYEKVSMNTWRLRSYAVVETMAVSIAQGTAPVHVSRDLLSVPARALADMIRKNPGAYSASCSFLGGSPIDPEPIKTTNREQLAICIAGNLTTRELIMQRWREAPSAQMFAVNTANTILDQIRRLEAYARAAPAAYKQIYRARIMNNASRPAQAPPDLP</sequence>
<proteinExistence type="predicted"/>
<reference evidence="1" key="1">
    <citation type="submission" date="2021-02" db="EMBL/GenBank/DDBJ databases">
        <authorList>
            <person name="Dougan E. K."/>
            <person name="Rhodes N."/>
            <person name="Thang M."/>
            <person name="Chan C."/>
        </authorList>
    </citation>
    <scope>NUCLEOTIDE SEQUENCE</scope>
</reference>
<name>A0A812U491_9DINO</name>
<keyword evidence="2" id="KW-1185">Reference proteome</keyword>
<dbReference type="EMBL" id="CAJNDS010002677">
    <property type="protein sequence ID" value="CAE7562933.1"/>
    <property type="molecule type" value="Genomic_DNA"/>
</dbReference>
<organism evidence="1 2">
    <name type="scientific">Symbiodinium natans</name>
    <dbReference type="NCBI Taxonomy" id="878477"/>
    <lineage>
        <taxon>Eukaryota</taxon>
        <taxon>Sar</taxon>
        <taxon>Alveolata</taxon>
        <taxon>Dinophyceae</taxon>
        <taxon>Suessiales</taxon>
        <taxon>Symbiodiniaceae</taxon>
        <taxon>Symbiodinium</taxon>
    </lineage>
</organism>
<protein>
    <submittedName>
        <fullName evidence="1">Uncharacterized protein</fullName>
    </submittedName>
</protein>
<dbReference type="Proteomes" id="UP000604046">
    <property type="component" value="Unassembled WGS sequence"/>
</dbReference>
<dbReference type="AlphaFoldDB" id="A0A812U491"/>
<comment type="caution">
    <text evidence="1">The sequence shown here is derived from an EMBL/GenBank/DDBJ whole genome shotgun (WGS) entry which is preliminary data.</text>
</comment>
<evidence type="ECO:0000313" key="2">
    <source>
        <dbReference type="Proteomes" id="UP000604046"/>
    </source>
</evidence>